<comment type="caution">
    <text evidence="2">The sequence shown here is derived from an EMBL/GenBank/DDBJ whole genome shotgun (WGS) entry which is preliminary data.</text>
</comment>
<gene>
    <name evidence="2" type="ORF">PoB_000877100</name>
</gene>
<evidence type="ECO:0000313" key="3">
    <source>
        <dbReference type="Proteomes" id="UP000735302"/>
    </source>
</evidence>
<dbReference type="Proteomes" id="UP000735302">
    <property type="component" value="Unassembled WGS sequence"/>
</dbReference>
<proteinExistence type="predicted"/>
<reference evidence="2 3" key="1">
    <citation type="journal article" date="2021" name="Elife">
        <title>Chloroplast acquisition without the gene transfer in kleptoplastic sea slugs, Plakobranchus ocellatus.</title>
        <authorList>
            <person name="Maeda T."/>
            <person name="Takahashi S."/>
            <person name="Yoshida T."/>
            <person name="Shimamura S."/>
            <person name="Takaki Y."/>
            <person name="Nagai Y."/>
            <person name="Toyoda A."/>
            <person name="Suzuki Y."/>
            <person name="Arimoto A."/>
            <person name="Ishii H."/>
            <person name="Satoh N."/>
            <person name="Nishiyama T."/>
            <person name="Hasebe M."/>
            <person name="Maruyama T."/>
            <person name="Minagawa J."/>
            <person name="Obokata J."/>
            <person name="Shigenobu S."/>
        </authorList>
    </citation>
    <scope>NUCLEOTIDE SEQUENCE [LARGE SCALE GENOMIC DNA]</scope>
</reference>
<name>A0AAV3Y4V9_9GAST</name>
<feature type="region of interest" description="Disordered" evidence="1">
    <location>
        <begin position="1"/>
        <end position="31"/>
    </location>
</feature>
<organism evidence="2 3">
    <name type="scientific">Plakobranchus ocellatus</name>
    <dbReference type="NCBI Taxonomy" id="259542"/>
    <lineage>
        <taxon>Eukaryota</taxon>
        <taxon>Metazoa</taxon>
        <taxon>Spiralia</taxon>
        <taxon>Lophotrochozoa</taxon>
        <taxon>Mollusca</taxon>
        <taxon>Gastropoda</taxon>
        <taxon>Heterobranchia</taxon>
        <taxon>Euthyneura</taxon>
        <taxon>Panpulmonata</taxon>
        <taxon>Sacoglossa</taxon>
        <taxon>Placobranchoidea</taxon>
        <taxon>Plakobranchidae</taxon>
        <taxon>Plakobranchus</taxon>
    </lineage>
</organism>
<dbReference type="EMBL" id="BLXT01000976">
    <property type="protein sequence ID" value="GFN82265.1"/>
    <property type="molecule type" value="Genomic_DNA"/>
</dbReference>
<accession>A0AAV3Y4V9</accession>
<sequence length="78" mass="8645">MLPRKYRVTGSGVRAGGSHRREFTGQQQVTPSDDDFLNDSFAVCEKCAGKEDGTKEYSSNHPKPIIESLNRLLFGLTV</sequence>
<evidence type="ECO:0000313" key="2">
    <source>
        <dbReference type="EMBL" id="GFN82265.1"/>
    </source>
</evidence>
<protein>
    <submittedName>
        <fullName evidence="2">Uncharacterized protein</fullName>
    </submittedName>
</protein>
<keyword evidence="3" id="KW-1185">Reference proteome</keyword>
<dbReference type="AlphaFoldDB" id="A0AAV3Y4V9"/>
<evidence type="ECO:0000256" key="1">
    <source>
        <dbReference type="SAM" id="MobiDB-lite"/>
    </source>
</evidence>